<proteinExistence type="predicted"/>
<organism evidence="1">
    <name type="scientific">Amphimedon queenslandica</name>
    <name type="common">Sponge</name>
    <dbReference type="NCBI Taxonomy" id="400682"/>
    <lineage>
        <taxon>Eukaryota</taxon>
        <taxon>Metazoa</taxon>
        <taxon>Porifera</taxon>
        <taxon>Demospongiae</taxon>
        <taxon>Heteroscleromorpha</taxon>
        <taxon>Haplosclerida</taxon>
        <taxon>Niphatidae</taxon>
        <taxon>Amphimedon</taxon>
    </lineage>
</organism>
<dbReference type="AlphaFoldDB" id="A0A1X7SKN0"/>
<name>A0A1X7SKN0_AMPQE</name>
<dbReference type="OrthoDB" id="1926212at2759"/>
<dbReference type="PANTHER" id="PTHR44117:SF1">
    <property type="entry name" value="INTRAFLAGELLAR TRANSPORT PROTEIN 88 HOMOLOG"/>
    <property type="match status" value="1"/>
</dbReference>
<dbReference type="GO" id="GO:1905515">
    <property type="term" value="P:non-motile cilium assembly"/>
    <property type="evidence" value="ECO:0007669"/>
    <property type="project" value="TreeGrafter"/>
</dbReference>
<dbReference type="PANTHER" id="PTHR44117">
    <property type="entry name" value="INTRAFLAGELLAR TRANSPORT PROTEIN 88 HOMOLOG"/>
    <property type="match status" value="1"/>
</dbReference>
<dbReference type="GO" id="GO:0019894">
    <property type="term" value="F:kinesin binding"/>
    <property type="evidence" value="ECO:0007669"/>
    <property type="project" value="TreeGrafter"/>
</dbReference>
<sequence length="68" mass="8091">NYQLAYRCYKSILKSFPNNIDCLRFLVRLSTDQGLNDESAHYNELLRRAEKSLEAKRQVINYLQYCTV</sequence>
<dbReference type="EnsemblMetazoa" id="Aqu2.1.02695_001">
    <property type="protein sequence ID" value="Aqu2.1.02695_001"/>
    <property type="gene ID" value="Aqu2.1.02695"/>
</dbReference>
<dbReference type="GO" id="GO:0005814">
    <property type="term" value="C:centriole"/>
    <property type="evidence" value="ECO:0007669"/>
    <property type="project" value="TreeGrafter"/>
</dbReference>
<evidence type="ECO:0008006" key="2">
    <source>
        <dbReference type="Google" id="ProtNLM"/>
    </source>
</evidence>
<dbReference type="GO" id="GO:0036064">
    <property type="term" value="C:ciliary basal body"/>
    <property type="evidence" value="ECO:0007669"/>
    <property type="project" value="TreeGrafter"/>
</dbReference>
<dbReference type="STRING" id="400682.A0A1X7SKN0"/>
<dbReference type="GO" id="GO:0097546">
    <property type="term" value="C:ciliary base"/>
    <property type="evidence" value="ECO:0007669"/>
    <property type="project" value="TreeGrafter"/>
</dbReference>
<protein>
    <recommendedName>
        <fullName evidence="2">ER membrane protein complex subunit 2</fullName>
    </recommendedName>
</protein>
<accession>A0A1X7SKN0</accession>
<dbReference type="GO" id="GO:0097730">
    <property type="term" value="C:non-motile cilium"/>
    <property type="evidence" value="ECO:0007669"/>
    <property type="project" value="TreeGrafter"/>
</dbReference>
<evidence type="ECO:0000313" key="1">
    <source>
        <dbReference type="EnsemblMetazoa" id="Aqu2.1.02695_001"/>
    </source>
</evidence>
<dbReference type="InParanoid" id="A0A1X7SKN0"/>
<dbReference type="GO" id="GO:0042073">
    <property type="term" value="P:intraciliary transport"/>
    <property type="evidence" value="ECO:0007669"/>
    <property type="project" value="TreeGrafter"/>
</dbReference>
<reference evidence="1" key="1">
    <citation type="submission" date="2017-05" db="UniProtKB">
        <authorList>
            <consortium name="EnsemblMetazoa"/>
        </authorList>
    </citation>
    <scope>IDENTIFICATION</scope>
</reference>